<feature type="compositionally biased region" description="Polar residues" evidence="1">
    <location>
        <begin position="235"/>
        <end position="248"/>
    </location>
</feature>
<feature type="region of interest" description="Disordered" evidence="1">
    <location>
        <begin position="235"/>
        <end position="266"/>
    </location>
</feature>
<evidence type="ECO:0000313" key="5">
    <source>
        <dbReference type="Proteomes" id="UP001500618"/>
    </source>
</evidence>
<sequence>MAGQKKGWGGYAPIVVLAAGAVAVIALFVLVRWAVAHWQVSFAVLAVGSVVLMLFMLKTSPTRRKRGLLNAALDEFDDLDPQIFVAEMARRLAPAGFTDVEIRTADEVDRDVPDVRAIDRLGRRVLLRCEQYVVENIGPKHVKALDHDAMDVYGADVAVLVTNRKVLPSAAILAEDLEMVTVDRTALGEWLVTGVMPYDVELTAFGGDERRIVALDADPYAHTYDEDVIDLRKQPTTSPWSSISTQKPDITRRRALGDRKRSPETA</sequence>
<organism evidence="4 5">
    <name type="scientific">Fodinicola feengrottensis</name>
    <dbReference type="NCBI Taxonomy" id="435914"/>
    <lineage>
        <taxon>Bacteria</taxon>
        <taxon>Bacillati</taxon>
        <taxon>Actinomycetota</taxon>
        <taxon>Actinomycetes</taxon>
        <taxon>Mycobacteriales</taxon>
        <taxon>Fodinicola</taxon>
    </lineage>
</organism>
<dbReference type="EMBL" id="BAAANY010000002">
    <property type="protein sequence ID" value="GAA1661431.1"/>
    <property type="molecule type" value="Genomic_DNA"/>
</dbReference>
<feature type="transmembrane region" description="Helical" evidence="2">
    <location>
        <begin position="37"/>
        <end position="57"/>
    </location>
</feature>
<reference evidence="5" key="1">
    <citation type="journal article" date="2019" name="Int. J. Syst. Evol. Microbiol.">
        <title>The Global Catalogue of Microorganisms (GCM) 10K type strain sequencing project: providing services to taxonomists for standard genome sequencing and annotation.</title>
        <authorList>
            <consortium name="The Broad Institute Genomics Platform"/>
            <consortium name="The Broad Institute Genome Sequencing Center for Infectious Disease"/>
            <person name="Wu L."/>
            <person name="Ma J."/>
        </authorList>
    </citation>
    <scope>NUCLEOTIDE SEQUENCE [LARGE SCALE GENOMIC DNA]</scope>
    <source>
        <strain evidence="5">JCM 14718</strain>
    </source>
</reference>
<dbReference type="RefSeq" id="WP_344307306.1">
    <property type="nucleotide sequence ID" value="NZ_BAAANY010000002.1"/>
</dbReference>
<name>A0ABN2FX98_9ACTN</name>
<dbReference type="InterPro" id="IPR007560">
    <property type="entry name" value="Restrct_endonuc_IV_Mrr"/>
</dbReference>
<dbReference type="Proteomes" id="UP001500618">
    <property type="component" value="Unassembled WGS sequence"/>
</dbReference>
<keyword evidence="2" id="KW-1133">Transmembrane helix</keyword>
<feature type="domain" description="Restriction endonuclease type IV Mrr" evidence="3">
    <location>
        <begin position="77"/>
        <end position="191"/>
    </location>
</feature>
<evidence type="ECO:0000256" key="1">
    <source>
        <dbReference type="SAM" id="MobiDB-lite"/>
    </source>
</evidence>
<keyword evidence="2" id="KW-0812">Transmembrane</keyword>
<proteinExistence type="predicted"/>
<evidence type="ECO:0000259" key="3">
    <source>
        <dbReference type="Pfam" id="PF04471"/>
    </source>
</evidence>
<feature type="transmembrane region" description="Helical" evidence="2">
    <location>
        <begin position="12"/>
        <end position="31"/>
    </location>
</feature>
<comment type="caution">
    <text evidence="4">The sequence shown here is derived from an EMBL/GenBank/DDBJ whole genome shotgun (WGS) entry which is preliminary data.</text>
</comment>
<evidence type="ECO:0000313" key="4">
    <source>
        <dbReference type="EMBL" id="GAA1661431.1"/>
    </source>
</evidence>
<gene>
    <name evidence="4" type="ORF">GCM10009765_08690</name>
</gene>
<keyword evidence="2" id="KW-0472">Membrane</keyword>
<keyword evidence="5" id="KW-1185">Reference proteome</keyword>
<dbReference type="Pfam" id="PF04471">
    <property type="entry name" value="Mrr_cat"/>
    <property type="match status" value="1"/>
</dbReference>
<accession>A0ABN2FX98</accession>
<feature type="compositionally biased region" description="Basic and acidic residues" evidence="1">
    <location>
        <begin position="249"/>
        <end position="266"/>
    </location>
</feature>
<protein>
    <recommendedName>
        <fullName evidence="3">Restriction endonuclease type IV Mrr domain-containing protein</fullName>
    </recommendedName>
</protein>
<evidence type="ECO:0000256" key="2">
    <source>
        <dbReference type="SAM" id="Phobius"/>
    </source>
</evidence>